<evidence type="ECO:0000256" key="1">
    <source>
        <dbReference type="SAM" id="MobiDB-lite"/>
    </source>
</evidence>
<evidence type="ECO:0000313" key="2">
    <source>
        <dbReference type="EMBL" id="ORE89090.1"/>
    </source>
</evidence>
<dbReference type="STRING" id="1317117.ATO7_04405"/>
<evidence type="ECO:0000313" key="3">
    <source>
        <dbReference type="Proteomes" id="UP000192342"/>
    </source>
</evidence>
<accession>A0A1Y1SI67</accession>
<keyword evidence="3" id="KW-1185">Reference proteome</keyword>
<feature type="compositionally biased region" description="Basic and acidic residues" evidence="1">
    <location>
        <begin position="87"/>
        <end position="98"/>
    </location>
</feature>
<protein>
    <submittedName>
        <fullName evidence="2">Uncharacterized protein</fullName>
    </submittedName>
</protein>
<reference evidence="2 3" key="1">
    <citation type="submission" date="2013-04" db="EMBL/GenBank/DDBJ databases">
        <title>Oceanococcus atlanticus 22II-S10r2 Genome Sequencing.</title>
        <authorList>
            <person name="Lai Q."/>
            <person name="Li G."/>
            <person name="Shao Z."/>
        </authorList>
    </citation>
    <scope>NUCLEOTIDE SEQUENCE [LARGE SCALE GENOMIC DNA]</scope>
    <source>
        <strain evidence="2 3">22II-S10r2</strain>
    </source>
</reference>
<proteinExistence type="predicted"/>
<dbReference type="EMBL" id="AQQV01000001">
    <property type="protein sequence ID" value="ORE89090.1"/>
    <property type="molecule type" value="Genomic_DNA"/>
</dbReference>
<feature type="region of interest" description="Disordered" evidence="1">
    <location>
        <begin position="87"/>
        <end position="116"/>
    </location>
</feature>
<sequence>MLRIFREQHMTRYSSLPFRELQGLWAYTGLRQSDLRDALRYMFEQNAIDFQNDGQGLSVVVTPHGASMMNDSELHLGSVLRDTRDKLSLHKASQRQDSRIAGGSTRMRAEDRPSAQ</sequence>
<comment type="caution">
    <text evidence="2">The sequence shown here is derived from an EMBL/GenBank/DDBJ whole genome shotgun (WGS) entry which is preliminary data.</text>
</comment>
<name>A0A1Y1SI67_9GAMM</name>
<dbReference type="AlphaFoldDB" id="A0A1Y1SI67"/>
<gene>
    <name evidence="2" type="ORF">ATO7_04405</name>
</gene>
<organism evidence="2 3">
    <name type="scientific">Oceanococcus atlanticus</name>
    <dbReference type="NCBI Taxonomy" id="1317117"/>
    <lineage>
        <taxon>Bacteria</taxon>
        <taxon>Pseudomonadati</taxon>
        <taxon>Pseudomonadota</taxon>
        <taxon>Gammaproteobacteria</taxon>
        <taxon>Chromatiales</taxon>
        <taxon>Oceanococcaceae</taxon>
        <taxon>Oceanococcus</taxon>
    </lineage>
</organism>
<dbReference type="Proteomes" id="UP000192342">
    <property type="component" value="Unassembled WGS sequence"/>
</dbReference>
<feature type="compositionally biased region" description="Basic and acidic residues" evidence="1">
    <location>
        <begin position="107"/>
        <end position="116"/>
    </location>
</feature>